<keyword evidence="4 11" id="KW-0963">Cytoplasm</keyword>
<keyword evidence="15" id="KW-1185">Reference proteome</keyword>
<keyword evidence="5 11" id="KW-0132">Cell division</keyword>
<dbReference type="PANTHER" id="PTHR30349">
    <property type="entry name" value="PHAGE INTEGRASE-RELATED"/>
    <property type="match status" value="1"/>
</dbReference>
<dbReference type="HAMAP" id="MF_01808">
    <property type="entry name" value="Recomb_XerC_XerD"/>
    <property type="match status" value="1"/>
</dbReference>
<dbReference type="Pfam" id="PF00589">
    <property type="entry name" value="Phage_integrase"/>
    <property type="match status" value="1"/>
</dbReference>
<dbReference type="PROSITE" id="PS51898">
    <property type="entry name" value="TYR_RECOMBINASE"/>
    <property type="match status" value="1"/>
</dbReference>
<dbReference type="AlphaFoldDB" id="A0A411YK48"/>
<dbReference type="CDD" id="cd00798">
    <property type="entry name" value="INT_XerDC_C"/>
    <property type="match status" value="1"/>
</dbReference>
<dbReference type="Gene3D" id="1.10.150.130">
    <property type="match status" value="1"/>
</dbReference>
<evidence type="ECO:0000256" key="4">
    <source>
        <dbReference type="ARBA" id="ARBA00022490"/>
    </source>
</evidence>
<dbReference type="GO" id="GO:0003677">
    <property type="term" value="F:DNA binding"/>
    <property type="evidence" value="ECO:0007669"/>
    <property type="project" value="UniProtKB-UniRule"/>
</dbReference>
<sequence>MGSLPRHGDRYLDYLRVERGLATQSLAAYRRDLEVYGTWLAEHGPGDPLNASRDDLARFAGWLRERRTPRGTPYASASTARVLVAVRGLHRFLVDEGLATDDPSSELGGPSPGRPLPKALAVDEVEALLDAPTGDEPTGMRDRAMLELLYAAGLRISELVNLDVDDVDAAERVLRCRGKGGKDRVVPVGRTAAASVDAWLVRGRPAMAPRDAALFCNGRGGRLSRQGAWKIIKKHAEAAGLAERASPHILRHSFATHLLDGGADVRVVQELLGHASVNTTQIYTLVTDGRLRAIYDEAHPRARSTDDDGLAKGAAT</sequence>
<evidence type="ECO:0000256" key="5">
    <source>
        <dbReference type="ARBA" id="ARBA00022618"/>
    </source>
</evidence>
<gene>
    <name evidence="11 14" type="primary">xerD</name>
    <name evidence="14" type="ORF">ER308_19800</name>
</gene>
<comment type="similarity">
    <text evidence="2 11">Belongs to the 'phage' integrase family. XerD subfamily.</text>
</comment>
<dbReference type="GO" id="GO:0051301">
    <property type="term" value="P:cell division"/>
    <property type="evidence" value="ECO:0007669"/>
    <property type="project" value="UniProtKB-KW"/>
</dbReference>
<dbReference type="Pfam" id="PF02899">
    <property type="entry name" value="Phage_int_SAM_1"/>
    <property type="match status" value="1"/>
</dbReference>
<protein>
    <recommendedName>
        <fullName evidence="3 11">Tyrosine recombinase XerD</fullName>
    </recommendedName>
</protein>
<dbReference type="InterPro" id="IPR050090">
    <property type="entry name" value="Tyrosine_recombinase_XerCD"/>
</dbReference>
<dbReference type="OrthoDB" id="9801717at2"/>
<dbReference type="EMBL" id="CP036402">
    <property type="protein sequence ID" value="QBI21589.1"/>
    <property type="molecule type" value="Genomic_DNA"/>
</dbReference>
<dbReference type="HAMAP" id="MF_01807">
    <property type="entry name" value="Recomb_XerD"/>
    <property type="match status" value="1"/>
</dbReference>
<dbReference type="Proteomes" id="UP000291469">
    <property type="component" value="Chromosome"/>
</dbReference>
<name>A0A411YK48_9ACTN</name>
<evidence type="ECO:0000256" key="10">
    <source>
        <dbReference type="ARBA" id="ARBA00023306"/>
    </source>
</evidence>
<evidence type="ECO:0000259" key="12">
    <source>
        <dbReference type="PROSITE" id="PS51898"/>
    </source>
</evidence>
<feature type="active site" evidence="11">
    <location>
        <position position="274"/>
    </location>
</feature>
<dbReference type="InterPro" id="IPR044068">
    <property type="entry name" value="CB"/>
</dbReference>
<keyword evidence="10 11" id="KW-0131">Cell cycle</keyword>
<dbReference type="InterPro" id="IPR010998">
    <property type="entry name" value="Integrase_recombinase_N"/>
</dbReference>
<dbReference type="GO" id="GO:0006313">
    <property type="term" value="P:DNA transposition"/>
    <property type="evidence" value="ECO:0007669"/>
    <property type="project" value="UniProtKB-UniRule"/>
</dbReference>
<keyword evidence="8 11" id="KW-0238">DNA-binding</keyword>
<comment type="function">
    <text evidence="11">Site-specific tyrosine recombinase, which acts by catalyzing the cutting and rejoining of the recombining DNA molecules. The XerC-XerD complex is essential to convert dimers of the bacterial chromosome into monomers to permit their segregation at cell division. It also contributes to the segregational stability of plasmids.</text>
</comment>
<evidence type="ECO:0000256" key="11">
    <source>
        <dbReference type="HAMAP-Rule" id="MF_01807"/>
    </source>
</evidence>
<feature type="active site" evidence="11">
    <location>
        <position position="179"/>
    </location>
</feature>
<evidence type="ECO:0000256" key="3">
    <source>
        <dbReference type="ARBA" id="ARBA00015810"/>
    </source>
</evidence>
<evidence type="ECO:0000256" key="7">
    <source>
        <dbReference type="ARBA" id="ARBA00022908"/>
    </source>
</evidence>
<dbReference type="PROSITE" id="PS51900">
    <property type="entry name" value="CB"/>
    <property type="match status" value="1"/>
</dbReference>
<feature type="domain" description="Tyr recombinase" evidence="12">
    <location>
        <begin position="115"/>
        <end position="296"/>
    </location>
</feature>
<feature type="active site" evidence="11">
    <location>
        <position position="155"/>
    </location>
</feature>
<comment type="subunit">
    <text evidence="11">Forms a cyclic heterotetrameric complex composed of two molecules of XerC and two molecules of XerD.</text>
</comment>
<evidence type="ECO:0000256" key="1">
    <source>
        <dbReference type="ARBA" id="ARBA00004496"/>
    </source>
</evidence>
<feature type="active site" evidence="11">
    <location>
        <position position="248"/>
    </location>
</feature>
<proteinExistence type="inferred from homology"/>
<evidence type="ECO:0000256" key="2">
    <source>
        <dbReference type="ARBA" id="ARBA00010450"/>
    </source>
</evidence>
<evidence type="ECO:0000256" key="6">
    <source>
        <dbReference type="ARBA" id="ARBA00022829"/>
    </source>
</evidence>
<dbReference type="SUPFAM" id="SSF56349">
    <property type="entry name" value="DNA breaking-rejoining enzymes"/>
    <property type="match status" value="1"/>
</dbReference>
<dbReference type="Gene3D" id="1.10.443.10">
    <property type="entry name" value="Intergrase catalytic core"/>
    <property type="match status" value="1"/>
</dbReference>
<evidence type="ECO:0000313" key="14">
    <source>
        <dbReference type="EMBL" id="QBI21589.1"/>
    </source>
</evidence>
<dbReference type="NCBIfam" id="NF001399">
    <property type="entry name" value="PRK00283.1"/>
    <property type="match status" value="1"/>
</dbReference>
<dbReference type="InterPro" id="IPR011932">
    <property type="entry name" value="Recomb_XerD"/>
</dbReference>
<comment type="subcellular location">
    <subcellularLocation>
        <location evidence="1 11">Cytoplasm</location>
    </subcellularLocation>
</comment>
<reference evidence="14 15" key="1">
    <citation type="submission" date="2019-01" db="EMBL/GenBank/DDBJ databases">
        <title>Egibacter rhizosphaerae EGI 80759T.</title>
        <authorList>
            <person name="Chen D.-D."/>
            <person name="Tian Y."/>
            <person name="Jiao J.-Y."/>
            <person name="Zhang X.-T."/>
            <person name="Zhang Y.-G."/>
            <person name="Zhang Y."/>
            <person name="Xiao M."/>
            <person name="Shu W.-S."/>
            <person name="Li W.-J."/>
        </authorList>
    </citation>
    <scope>NUCLEOTIDE SEQUENCE [LARGE SCALE GENOMIC DNA]</scope>
    <source>
        <strain evidence="14 15">EGI 80759</strain>
    </source>
</reference>
<dbReference type="GO" id="GO:0005737">
    <property type="term" value="C:cytoplasm"/>
    <property type="evidence" value="ECO:0007669"/>
    <property type="project" value="UniProtKB-SubCell"/>
</dbReference>
<dbReference type="SUPFAM" id="SSF47823">
    <property type="entry name" value="lambda integrase-like, N-terminal domain"/>
    <property type="match status" value="1"/>
</dbReference>
<keyword evidence="6 11" id="KW-0159">Chromosome partition</keyword>
<accession>A0A411YK48</accession>
<organism evidence="14 15">
    <name type="scientific">Egibacter rhizosphaerae</name>
    <dbReference type="NCBI Taxonomy" id="1670831"/>
    <lineage>
        <taxon>Bacteria</taxon>
        <taxon>Bacillati</taxon>
        <taxon>Actinomycetota</taxon>
        <taxon>Nitriliruptoria</taxon>
        <taxon>Egibacterales</taxon>
        <taxon>Egibacteraceae</taxon>
        <taxon>Egibacter</taxon>
    </lineage>
</organism>
<dbReference type="PANTHER" id="PTHR30349:SF81">
    <property type="entry name" value="TYROSINE RECOMBINASE XERC"/>
    <property type="match status" value="1"/>
</dbReference>
<dbReference type="InterPro" id="IPR011010">
    <property type="entry name" value="DNA_brk_join_enz"/>
</dbReference>
<dbReference type="NCBIfam" id="TIGR02225">
    <property type="entry name" value="recomb_XerD"/>
    <property type="match status" value="1"/>
</dbReference>
<evidence type="ECO:0000256" key="9">
    <source>
        <dbReference type="ARBA" id="ARBA00023172"/>
    </source>
</evidence>
<dbReference type="InterPro" id="IPR004107">
    <property type="entry name" value="Integrase_SAM-like_N"/>
</dbReference>
<evidence type="ECO:0000256" key="8">
    <source>
        <dbReference type="ARBA" id="ARBA00023125"/>
    </source>
</evidence>
<dbReference type="InterPro" id="IPR023009">
    <property type="entry name" value="Tyrosine_recombinase_XerC/XerD"/>
</dbReference>
<dbReference type="KEGG" id="erz:ER308_19800"/>
<dbReference type="GO" id="GO:0007059">
    <property type="term" value="P:chromosome segregation"/>
    <property type="evidence" value="ECO:0007669"/>
    <property type="project" value="UniProtKB-UniRule"/>
</dbReference>
<keyword evidence="7 11" id="KW-0229">DNA integration</keyword>
<dbReference type="InterPro" id="IPR013762">
    <property type="entry name" value="Integrase-like_cat_sf"/>
</dbReference>
<feature type="domain" description="Core-binding (CB)" evidence="13">
    <location>
        <begin position="2"/>
        <end position="94"/>
    </location>
</feature>
<keyword evidence="9 11" id="KW-0233">DNA recombination</keyword>
<dbReference type="GO" id="GO:0009037">
    <property type="term" value="F:tyrosine-based site-specific recombinase activity"/>
    <property type="evidence" value="ECO:0007669"/>
    <property type="project" value="UniProtKB-UniRule"/>
</dbReference>
<dbReference type="InterPro" id="IPR002104">
    <property type="entry name" value="Integrase_catalytic"/>
</dbReference>
<feature type="active site" evidence="11">
    <location>
        <position position="251"/>
    </location>
</feature>
<feature type="active site" description="O-(3'-phospho-DNA)-tyrosine intermediate" evidence="11">
    <location>
        <position position="283"/>
    </location>
</feature>
<evidence type="ECO:0000313" key="15">
    <source>
        <dbReference type="Proteomes" id="UP000291469"/>
    </source>
</evidence>
<evidence type="ECO:0000259" key="13">
    <source>
        <dbReference type="PROSITE" id="PS51900"/>
    </source>
</evidence>
<dbReference type="RefSeq" id="WP_131156581.1">
    <property type="nucleotide sequence ID" value="NZ_CP036402.1"/>
</dbReference>